<dbReference type="OrthoDB" id="10072024at2759"/>
<dbReference type="GO" id="GO:0003677">
    <property type="term" value="F:DNA binding"/>
    <property type="evidence" value="ECO:0007669"/>
    <property type="project" value="UniProtKB-KW"/>
</dbReference>
<keyword evidence="9" id="KW-1185">Reference proteome</keyword>
<evidence type="ECO:0000313" key="9">
    <source>
        <dbReference type="Proteomes" id="UP000825935"/>
    </source>
</evidence>
<accession>A0A8T2U196</accession>
<dbReference type="EMBL" id="CM035414">
    <property type="protein sequence ID" value="KAH7429855.1"/>
    <property type="molecule type" value="Genomic_DNA"/>
</dbReference>
<dbReference type="InterPro" id="IPR001739">
    <property type="entry name" value="Methyl_CpG_DNA-bd"/>
</dbReference>
<feature type="compositionally biased region" description="Basic and acidic residues" evidence="6">
    <location>
        <begin position="416"/>
        <end position="425"/>
    </location>
</feature>
<protein>
    <recommendedName>
        <fullName evidence="7">MBD domain-containing protein</fullName>
    </recommendedName>
</protein>
<keyword evidence="5" id="KW-0539">Nucleus</keyword>
<dbReference type="AlphaFoldDB" id="A0A8T2U196"/>
<evidence type="ECO:0000256" key="4">
    <source>
        <dbReference type="ARBA" id="ARBA00023163"/>
    </source>
</evidence>
<dbReference type="GO" id="GO:0005634">
    <property type="term" value="C:nucleus"/>
    <property type="evidence" value="ECO:0007669"/>
    <property type="project" value="UniProtKB-SubCell"/>
</dbReference>
<organism evidence="8 9">
    <name type="scientific">Ceratopteris richardii</name>
    <name type="common">Triangle waterfern</name>
    <dbReference type="NCBI Taxonomy" id="49495"/>
    <lineage>
        <taxon>Eukaryota</taxon>
        <taxon>Viridiplantae</taxon>
        <taxon>Streptophyta</taxon>
        <taxon>Embryophyta</taxon>
        <taxon>Tracheophyta</taxon>
        <taxon>Polypodiopsida</taxon>
        <taxon>Polypodiidae</taxon>
        <taxon>Polypodiales</taxon>
        <taxon>Pteridineae</taxon>
        <taxon>Pteridaceae</taxon>
        <taxon>Parkerioideae</taxon>
        <taxon>Ceratopteris</taxon>
    </lineage>
</organism>
<gene>
    <name evidence="8" type="ORF">KP509_09G068700</name>
</gene>
<feature type="compositionally biased region" description="Low complexity" evidence="6">
    <location>
        <begin position="570"/>
        <end position="581"/>
    </location>
</feature>
<feature type="compositionally biased region" description="Basic and acidic residues" evidence="6">
    <location>
        <begin position="210"/>
        <end position="223"/>
    </location>
</feature>
<feature type="domain" description="MBD" evidence="7">
    <location>
        <begin position="331"/>
        <end position="410"/>
    </location>
</feature>
<evidence type="ECO:0000256" key="6">
    <source>
        <dbReference type="SAM" id="MobiDB-lite"/>
    </source>
</evidence>
<dbReference type="EMBL" id="CM035414">
    <property type="protein sequence ID" value="KAH7429851.1"/>
    <property type="molecule type" value="Genomic_DNA"/>
</dbReference>
<reference evidence="8" key="1">
    <citation type="submission" date="2021-08" db="EMBL/GenBank/DDBJ databases">
        <title>WGS assembly of Ceratopteris richardii.</title>
        <authorList>
            <person name="Marchant D.B."/>
            <person name="Chen G."/>
            <person name="Jenkins J."/>
            <person name="Shu S."/>
            <person name="Leebens-Mack J."/>
            <person name="Grimwood J."/>
            <person name="Schmutz J."/>
            <person name="Soltis P."/>
            <person name="Soltis D."/>
            <person name="Chen Z.-H."/>
        </authorList>
    </citation>
    <scope>NUCLEOTIDE SEQUENCE</scope>
    <source>
        <strain evidence="8">Whitten #5841</strain>
        <tissue evidence="8">Leaf</tissue>
    </source>
</reference>
<keyword evidence="4" id="KW-0804">Transcription</keyword>
<sequence length="590" mass="64523">MMMMPDSESTCIFNSQSYQSVMEDLREFLQNTATSINEILSRYIHSSSPTSELLVQNVKISLPMDVTHSIHSDGQLNLIDVDYGGDAPKRSLVVADNSEHCTDVWNCNSQMQSVPNVQEMSSEGIDSFVSSYKGQFLGTDALGGLLEEIKTAIHDWSFRQRALFEGSSLRSIHEKPQGSSDLYVPNGALFSPSEREHSCATGMKSSGDTNSKENSVRNQKEERTMSAVLQHCKSNMDDKVHPSNKPLHDPCKIDQLVCSSVMKGNTQADSLGCRASNAKSTLTCKENKPAAEDFSLPMDKEQETTSSLTKWIPPAVTAQKPDGKLLSLPARVEIIPSPDWLPEGWITELKTRSGGTKAGSKDKYYVDPVSKRRFRSRNEVTTYLGKGKASSSDNPEKNPVEKFSSSNASPSVPCESARRMKDKKASIPASSLPAAKDKVVNSACSTLPVSKRKGTGTPFSSAIYTPLSSSTVPGTSGNLFVAPFRMGGPSEWLAYESIASLPFPMFDPFFYRNLDVNKSSSDKTMYMPARPWFFSGPPTSWSPFVGARNIGNPGDKGNDYQPFFPVPPLSSGSASQSFFGSTKKRKSSDQ</sequence>
<keyword evidence="2" id="KW-0805">Transcription regulation</keyword>
<feature type="region of interest" description="Disordered" evidence="6">
    <location>
        <begin position="193"/>
        <end position="223"/>
    </location>
</feature>
<evidence type="ECO:0000256" key="5">
    <source>
        <dbReference type="ARBA" id="ARBA00023242"/>
    </source>
</evidence>
<dbReference type="SUPFAM" id="SSF54171">
    <property type="entry name" value="DNA-binding domain"/>
    <property type="match status" value="1"/>
</dbReference>
<keyword evidence="3" id="KW-0238">DNA-binding</keyword>
<dbReference type="InterPro" id="IPR038945">
    <property type="entry name" value="MBD13-like"/>
</dbReference>
<dbReference type="Pfam" id="PF01429">
    <property type="entry name" value="MBD"/>
    <property type="match status" value="1"/>
</dbReference>
<dbReference type="OMA" id="CSNDIFT"/>
<feature type="region of interest" description="Disordered" evidence="6">
    <location>
        <begin position="552"/>
        <end position="590"/>
    </location>
</feature>
<dbReference type="PANTHER" id="PTHR34067:SF20">
    <property type="entry name" value="OS08G0206700 PROTEIN"/>
    <property type="match status" value="1"/>
</dbReference>
<dbReference type="Gene3D" id="3.30.890.10">
    <property type="entry name" value="Methyl-cpg-binding Protein 2, Chain A"/>
    <property type="match status" value="1"/>
</dbReference>
<proteinExistence type="predicted"/>
<evidence type="ECO:0000256" key="2">
    <source>
        <dbReference type="ARBA" id="ARBA00023015"/>
    </source>
</evidence>
<comment type="caution">
    <text evidence="8">The sequence shown here is derived from an EMBL/GenBank/DDBJ whole genome shotgun (WGS) entry which is preliminary data.</text>
</comment>
<evidence type="ECO:0000256" key="3">
    <source>
        <dbReference type="ARBA" id="ARBA00023125"/>
    </source>
</evidence>
<dbReference type="InterPro" id="IPR016177">
    <property type="entry name" value="DNA-bd_dom_sf"/>
</dbReference>
<dbReference type="PROSITE" id="PS50982">
    <property type="entry name" value="MBD"/>
    <property type="match status" value="1"/>
</dbReference>
<dbReference type="EMBL" id="CM035414">
    <property type="protein sequence ID" value="KAH7429853.1"/>
    <property type="molecule type" value="Genomic_DNA"/>
</dbReference>
<dbReference type="PANTHER" id="PTHR34067">
    <property type="entry name" value="OS04G0193200 PROTEIN"/>
    <property type="match status" value="1"/>
</dbReference>
<name>A0A8T2U196_CERRI</name>
<evidence type="ECO:0000259" key="7">
    <source>
        <dbReference type="PROSITE" id="PS50982"/>
    </source>
</evidence>
<evidence type="ECO:0000256" key="1">
    <source>
        <dbReference type="ARBA" id="ARBA00004123"/>
    </source>
</evidence>
<feature type="region of interest" description="Disordered" evidence="6">
    <location>
        <begin position="377"/>
        <end position="431"/>
    </location>
</feature>
<evidence type="ECO:0000313" key="8">
    <source>
        <dbReference type="EMBL" id="KAH7429851.1"/>
    </source>
</evidence>
<dbReference type="Proteomes" id="UP000825935">
    <property type="component" value="Chromosome 9"/>
</dbReference>
<comment type="subcellular location">
    <subcellularLocation>
        <location evidence="1">Nucleus</location>
    </subcellularLocation>
</comment>